<dbReference type="Proteomes" id="UP000007319">
    <property type="component" value="Chromosome"/>
</dbReference>
<proteinExistence type="predicted"/>
<organism evidence="1 2">
    <name type="scientific">Azospirillum baldaniorum</name>
    <dbReference type="NCBI Taxonomy" id="1064539"/>
    <lineage>
        <taxon>Bacteria</taxon>
        <taxon>Pseudomonadati</taxon>
        <taxon>Pseudomonadota</taxon>
        <taxon>Alphaproteobacteria</taxon>
        <taxon>Rhodospirillales</taxon>
        <taxon>Azospirillaceae</taxon>
        <taxon>Azospirillum</taxon>
    </lineage>
</organism>
<reference evidence="1 2" key="1">
    <citation type="journal article" date="2011" name="PLoS Genet.">
        <title>Azospirillum genomes reveal transition of bacteria from aquatic to terrestrial environments.</title>
        <authorList>
            <person name="Wisniewski-Dye F."/>
            <person name="Borziak K."/>
            <person name="Khalsa-Moyers G."/>
            <person name="Alexandre G."/>
            <person name="Sukharnikov L.O."/>
            <person name="Wuichet K."/>
            <person name="Hurst G.B."/>
            <person name="McDonald W.H."/>
            <person name="Robertson J.S."/>
            <person name="Barbe V."/>
            <person name="Calteau A."/>
            <person name="Rouy Z."/>
            <person name="Mangenot S."/>
            <person name="Prigent-Combaret C."/>
            <person name="Normand P."/>
            <person name="Boyer M."/>
            <person name="Siguier P."/>
            <person name="Dessaux Y."/>
            <person name="Elmerich C."/>
            <person name="Condemine G."/>
            <person name="Krishnen G."/>
            <person name="Kennedy I."/>
            <person name="Paterson A.H."/>
            <person name="Gonzalez V."/>
            <person name="Mavingui P."/>
            <person name="Zhulin I.B."/>
        </authorList>
    </citation>
    <scope>NUCLEOTIDE SEQUENCE [LARGE SCALE GENOMIC DNA]</scope>
    <source>
        <strain evidence="1 2">Sp245</strain>
    </source>
</reference>
<evidence type="ECO:0000313" key="2">
    <source>
        <dbReference type="Proteomes" id="UP000007319"/>
    </source>
</evidence>
<dbReference type="AlphaFoldDB" id="A0A9P1JN38"/>
<accession>A0A9P1JN38</accession>
<name>A0A9P1JN38_9PROT</name>
<gene>
    <name evidence="1" type="ORF">AZOBR_10307</name>
</gene>
<sequence>MFAKVCSSQTAGPDLPGPAVLMF</sequence>
<dbReference type="EMBL" id="HE577327">
    <property type="protein sequence ID" value="CCC96520.1"/>
    <property type="molecule type" value="Genomic_DNA"/>
</dbReference>
<dbReference type="KEGG" id="abs:AZOBR_10307"/>
<protein>
    <submittedName>
        <fullName evidence="1">Uncharacterized protein</fullName>
    </submittedName>
</protein>
<keyword evidence="2" id="KW-1185">Reference proteome</keyword>
<evidence type="ECO:0000313" key="1">
    <source>
        <dbReference type="EMBL" id="CCC96520.1"/>
    </source>
</evidence>